<dbReference type="PROSITE" id="PS00316">
    <property type="entry name" value="THAUMATIN_1"/>
    <property type="match status" value="1"/>
</dbReference>
<feature type="disulfide bond" evidence="1">
    <location>
        <begin position="190"/>
        <end position="200"/>
    </location>
</feature>
<dbReference type="InterPro" id="IPR037176">
    <property type="entry name" value="Osmotin/thaumatin-like_sf"/>
</dbReference>
<accession>A0AAV9EMY9</accession>
<evidence type="ECO:0000313" key="4">
    <source>
        <dbReference type="Proteomes" id="UP001180020"/>
    </source>
</evidence>
<evidence type="ECO:0000256" key="1">
    <source>
        <dbReference type="PIRSR" id="PIRSR002703-1"/>
    </source>
</evidence>
<feature type="chain" id="PRO_5043911446" evidence="2">
    <location>
        <begin position="21"/>
        <end position="241"/>
    </location>
</feature>
<dbReference type="Proteomes" id="UP001180020">
    <property type="component" value="Unassembled WGS sequence"/>
</dbReference>
<feature type="disulfide bond" evidence="1">
    <location>
        <begin position="29"/>
        <end position="240"/>
    </location>
</feature>
<dbReference type="EMBL" id="JAUJYO010000006">
    <property type="protein sequence ID" value="KAK1314446.1"/>
    <property type="molecule type" value="Genomic_DNA"/>
</dbReference>
<feature type="disulfide bond" evidence="1">
    <location>
        <begin position="92"/>
        <end position="99"/>
    </location>
</feature>
<feature type="disulfide bond" evidence="1">
    <location>
        <begin position="160"/>
        <end position="176"/>
    </location>
</feature>
<evidence type="ECO:0000256" key="2">
    <source>
        <dbReference type="SAM" id="SignalP"/>
    </source>
</evidence>
<dbReference type="InterPro" id="IPR001938">
    <property type="entry name" value="Thaumatin"/>
</dbReference>
<gene>
    <name evidence="3" type="primary">TL1</name>
    <name evidence="3" type="ORF">QJS10_CPA06g00216</name>
</gene>
<dbReference type="PANTHER" id="PTHR31048">
    <property type="entry name" value="OS03G0233200 PROTEIN"/>
    <property type="match status" value="1"/>
</dbReference>
<feature type="signal peptide" evidence="2">
    <location>
        <begin position="1"/>
        <end position="20"/>
    </location>
</feature>
<sequence>MAKSVFVAFVFAFLVIGVKSATFTFTNNCPYTVWPGTLSGSGSPALSQTGFQLNNGATTSLDASPGWSGRFWARTRCGSDSSGKFTCATGDCGSGQVQCNGAGGAPPATLVEFTLGSGGSQDFYDTSLVDGYNLPVSVVPQGGSGPCKTTSCPVDVNGPCPAELKVVGSDGATVACKSACEAFGSPQYCCTGSFGTPQTCPPTDYSRIFSNACPLAYSYAYDDLRGTFTCTGANYLITFCP</sequence>
<dbReference type="SUPFAM" id="SSF49870">
    <property type="entry name" value="Osmotin, thaumatin-like protein"/>
    <property type="match status" value="1"/>
</dbReference>
<dbReference type="SMART" id="SM00205">
    <property type="entry name" value="THN"/>
    <property type="match status" value="1"/>
</dbReference>
<dbReference type="PIRSF" id="PIRSF002703">
    <property type="entry name" value="Thaumatin"/>
    <property type="match status" value="1"/>
</dbReference>
<keyword evidence="2" id="KW-0732">Signal</keyword>
<dbReference type="Pfam" id="PF00314">
    <property type="entry name" value="Thaumatin"/>
    <property type="match status" value="1"/>
</dbReference>
<reference evidence="3" key="2">
    <citation type="submission" date="2023-06" db="EMBL/GenBank/DDBJ databases">
        <authorList>
            <person name="Ma L."/>
            <person name="Liu K.-W."/>
            <person name="Li Z."/>
            <person name="Hsiao Y.-Y."/>
            <person name="Qi Y."/>
            <person name="Fu T."/>
            <person name="Tang G."/>
            <person name="Zhang D."/>
            <person name="Sun W.-H."/>
            <person name="Liu D.-K."/>
            <person name="Li Y."/>
            <person name="Chen G.-Z."/>
            <person name="Liu X.-D."/>
            <person name="Liao X.-Y."/>
            <person name="Jiang Y.-T."/>
            <person name="Yu X."/>
            <person name="Hao Y."/>
            <person name="Huang J."/>
            <person name="Zhao X.-W."/>
            <person name="Ke S."/>
            <person name="Chen Y.-Y."/>
            <person name="Wu W.-L."/>
            <person name="Hsu J.-L."/>
            <person name="Lin Y.-F."/>
            <person name="Huang M.-D."/>
            <person name="Li C.-Y."/>
            <person name="Huang L."/>
            <person name="Wang Z.-W."/>
            <person name="Zhao X."/>
            <person name="Zhong W.-Y."/>
            <person name="Peng D.-H."/>
            <person name="Ahmad S."/>
            <person name="Lan S."/>
            <person name="Zhang J.-S."/>
            <person name="Tsai W.-C."/>
            <person name="Van De Peer Y."/>
            <person name="Liu Z.-J."/>
        </authorList>
    </citation>
    <scope>NUCLEOTIDE SEQUENCE</scope>
    <source>
        <strain evidence="3">CP</strain>
        <tissue evidence="3">Leaves</tissue>
    </source>
</reference>
<feature type="disulfide bond" evidence="1">
    <location>
        <begin position="180"/>
        <end position="189"/>
    </location>
</feature>
<feature type="disulfide bond" evidence="1">
    <location>
        <begin position="152"/>
        <end position="213"/>
    </location>
</feature>
<dbReference type="CDD" id="cd09218">
    <property type="entry name" value="TLP-PA"/>
    <property type="match status" value="1"/>
</dbReference>
<dbReference type="AlphaFoldDB" id="A0AAV9EMY9"/>
<name>A0AAV9EMY9_ACOCL</name>
<dbReference type="FunFam" id="2.60.110.10:FF:000001">
    <property type="entry name" value="THAUMATIN-LIKE PROTEIN 1"/>
    <property type="match status" value="1"/>
</dbReference>
<feature type="disulfide bond" evidence="1">
    <location>
        <begin position="147"/>
        <end position="230"/>
    </location>
</feature>
<reference evidence="3" key="1">
    <citation type="journal article" date="2023" name="Nat. Commun.">
        <title>Diploid and tetraploid genomes of Acorus and the evolution of monocots.</title>
        <authorList>
            <person name="Ma L."/>
            <person name="Liu K.W."/>
            <person name="Li Z."/>
            <person name="Hsiao Y.Y."/>
            <person name="Qi Y."/>
            <person name="Fu T."/>
            <person name="Tang G.D."/>
            <person name="Zhang D."/>
            <person name="Sun W.H."/>
            <person name="Liu D.K."/>
            <person name="Li Y."/>
            <person name="Chen G.Z."/>
            <person name="Liu X.D."/>
            <person name="Liao X.Y."/>
            <person name="Jiang Y.T."/>
            <person name="Yu X."/>
            <person name="Hao Y."/>
            <person name="Huang J."/>
            <person name="Zhao X.W."/>
            <person name="Ke S."/>
            <person name="Chen Y.Y."/>
            <person name="Wu W.L."/>
            <person name="Hsu J.L."/>
            <person name="Lin Y.F."/>
            <person name="Huang M.D."/>
            <person name="Li C.Y."/>
            <person name="Huang L."/>
            <person name="Wang Z.W."/>
            <person name="Zhao X."/>
            <person name="Zhong W.Y."/>
            <person name="Peng D.H."/>
            <person name="Ahmad S."/>
            <person name="Lan S."/>
            <person name="Zhang J.S."/>
            <person name="Tsai W.C."/>
            <person name="Van de Peer Y."/>
            <person name="Liu Z.J."/>
        </authorList>
    </citation>
    <scope>NUCLEOTIDE SEQUENCE</scope>
    <source>
        <strain evidence="3">CP</strain>
    </source>
</reference>
<dbReference type="PRINTS" id="PR00347">
    <property type="entry name" value="THAUMATIN"/>
</dbReference>
<organism evidence="3 4">
    <name type="scientific">Acorus calamus</name>
    <name type="common">Sweet flag</name>
    <dbReference type="NCBI Taxonomy" id="4465"/>
    <lineage>
        <taxon>Eukaryota</taxon>
        <taxon>Viridiplantae</taxon>
        <taxon>Streptophyta</taxon>
        <taxon>Embryophyta</taxon>
        <taxon>Tracheophyta</taxon>
        <taxon>Spermatophyta</taxon>
        <taxon>Magnoliopsida</taxon>
        <taxon>Liliopsida</taxon>
        <taxon>Acoraceae</taxon>
        <taxon>Acorus</taxon>
    </lineage>
</organism>
<keyword evidence="1" id="KW-1015">Disulfide bond</keyword>
<proteinExistence type="predicted"/>
<dbReference type="InterPro" id="IPR017949">
    <property type="entry name" value="Thaumatin_CS"/>
</dbReference>
<dbReference type="PROSITE" id="PS51367">
    <property type="entry name" value="THAUMATIN_2"/>
    <property type="match status" value="1"/>
</dbReference>
<evidence type="ECO:0000313" key="3">
    <source>
        <dbReference type="EMBL" id="KAK1314446.1"/>
    </source>
</evidence>
<comment type="caution">
    <text evidence="3">The sequence shown here is derived from an EMBL/GenBank/DDBJ whole genome shotgun (WGS) entry which is preliminary data.</text>
</comment>
<protein>
    <submittedName>
        <fullName evidence="3">Thaumatin-like protein 1</fullName>
    </submittedName>
</protein>
<keyword evidence="4" id="KW-1185">Reference proteome</keyword>
<dbReference type="Gene3D" id="2.60.110.10">
    <property type="entry name" value="Thaumatin"/>
    <property type="match status" value="1"/>
</dbReference>
<feature type="disulfide bond" evidence="1">
    <location>
        <begin position="77"/>
        <end position="87"/>
    </location>
</feature>